<feature type="compositionally biased region" description="Polar residues" evidence="1">
    <location>
        <begin position="592"/>
        <end position="612"/>
    </location>
</feature>
<dbReference type="AlphaFoldDB" id="A0A3N4KD85"/>
<feature type="region of interest" description="Disordered" evidence="1">
    <location>
        <begin position="221"/>
        <end position="314"/>
    </location>
</feature>
<evidence type="ECO:0000313" key="3">
    <source>
        <dbReference type="Proteomes" id="UP000277580"/>
    </source>
</evidence>
<evidence type="ECO:0000313" key="2">
    <source>
        <dbReference type="EMBL" id="RPB08447.1"/>
    </source>
</evidence>
<reference evidence="2 3" key="1">
    <citation type="journal article" date="2018" name="Nat. Ecol. Evol.">
        <title>Pezizomycetes genomes reveal the molecular basis of ectomycorrhizal truffle lifestyle.</title>
        <authorList>
            <person name="Murat C."/>
            <person name="Payen T."/>
            <person name="Noel B."/>
            <person name="Kuo A."/>
            <person name="Morin E."/>
            <person name="Chen J."/>
            <person name="Kohler A."/>
            <person name="Krizsan K."/>
            <person name="Balestrini R."/>
            <person name="Da Silva C."/>
            <person name="Montanini B."/>
            <person name="Hainaut M."/>
            <person name="Levati E."/>
            <person name="Barry K.W."/>
            <person name="Belfiori B."/>
            <person name="Cichocki N."/>
            <person name="Clum A."/>
            <person name="Dockter R.B."/>
            <person name="Fauchery L."/>
            <person name="Guy J."/>
            <person name="Iotti M."/>
            <person name="Le Tacon F."/>
            <person name="Lindquist E.A."/>
            <person name="Lipzen A."/>
            <person name="Malagnac F."/>
            <person name="Mello A."/>
            <person name="Molinier V."/>
            <person name="Miyauchi S."/>
            <person name="Poulain J."/>
            <person name="Riccioni C."/>
            <person name="Rubini A."/>
            <person name="Sitrit Y."/>
            <person name="Splivallo R."/>
            <person name="Traeger S."/>
            <person name="Wang M."/>
            <person name="Zifcakova L."/>
            <person name="Wipf D."/>
            <person name="Zambonelli A."/>
            <person name="Paolocci F."/>
            <person name="Nowrousian M."/>
            <person name="Ottonello S."/>
            <person name="Baldrian P."/>
            <person name="Spatafora J.W."/>
            <person name="Henrissat B."/>
            <person name="Nagy L.G."/>
            <person name="Aury J.M."/>
            <person name="Wincker P."/>
            <person name="Grigoriev I.V."/>
            <person name="Bonfante P."/>
            <person name="Martin F.M."/>
        </authorList>
    </citation>
    <scope>NUCLEOTIDE SEQUENCE [LARGE SCALE GENOMIC DNA]</scope>
    <source>
        <strain evidence="2 3">CCBAS932</strain>
    </source>
</reference>
<feature type="region of interest" description="Disordered" evidence="1">
    <location>
        <begin position="443"/>
        <end position="612"/>
    </location>
</feature>
<feature type="compositionally biased region" description="Low complexity" evidence="1">
    <location>
        <begin position="954"/>
        <end position="969"/>
    </location>
</feature>
<dbReference type="STRING" id="1392247.A0A3N4KD85"/>
<feature type="compositionally biased region" description="Basic and acidic residues" evidence="1">
    <location>
        <begin position="810"/>
        <end position="820"/>
    </location>
</feature>
<feature type="region of interest" description="Disordered" evidence="1">
    <location>
        <begin position="736"/>
        <end position="874"/>
    </location>
</feature>
<feature type="region of interest" description="Disordered" evidence="1">
    <location>
        <begin position="115"/>
        <end position="136"/>
    </location>
</feature>
<name>A0A3N4KD85_9PEZI</name>
<dbReference type="OrthoDB" id="3941134at2759"/>
<feature type="region of interest" description="Disordered" evidence="1">
    <location>
        <begin position="24"/>
        <end position="79"/>
    </location>
</feature>
<dbReference type="InParanoid" id="A0A3N4KD85"/>
<feature type="compositionally biased region" description="Polar residues" evidence="1">
    <location>
        <begin position="821"/>
        <end position="831"/>
    </location>
</feature>
<feature type="compositionally biased region" description="Polar residues" evidence="1">
    <location>
        <begin position="487"/>
        <end position="509"/>
    </location>
</feature>
<feature type="region of interest" description="Disordered" evidence="1">
    <location>
        <begin position="890"/>
        <end position="1033"/>
    </location>
</feature>
<gene>
    <name evidence="2" type="ORF">P167DRAFT_567922</name>
</gene>
<dbReference type="EMBL" id="ML119163">
    <property type="protein sequence ID" value="RPB08447.1"/>
    <property type="molecule type" value="Genomic_DNA"/>
</dbReference>
<feature type="compositionally biased region" description="Polar residues" evidence="1">
    <location>
        <begin position="524"/>
        <end position="561"/>
    </location>
</feature>
<feature type="compositionally biased region" description="Acidic residues" evidence="1">
    <location>
        <begin position="933"/>
        <end position="942"/>
    </location>
</feature>
<proteinExistence type="predicted"/>
<feature type="compositionally biased region" description="Low complexity" evidence="1">
    <location>
        <begin position="562"/>
        <end position="588"/>
    </location>
</feature>
<feature type="region of interest" description="Disordered" evidence="1">
    <location>
        <begin position="694"/>
        <end position="719"/>
    </location>
</feature>
<feature type="compositionally biased region" description="Low complexity" evidence="1">
    <location>
        <begin position="739"/>
        <end position="755"/>
    </location>
</feature>
<keyword evidence="3" id="KW-1185">Reference proteome</keyword>
<dbReference type="Proteomes" id="UP000277580">
    <property type="component" value="Unassembled WGS sequence"/>
</dbReference>
<evidence type="ECO:0000256" key="1">
    <source>
        <dbReference type="SAM" id="MobiDB-lite"/>
    </source>
</evidence>
<accession>A0A3N4KD85</accession>
<feature type="compositionally biased region" description="Acidic residues" evidence="1">
    <location>
        <begin position="269"/>
        <end position="293"/>
    </location>
</feature>
<feature type="compositionally biased region" description="Polar residues" evidence="1">
    <location>
        <begin position="890"/>
        <end position="904"/>
    </location>
</feature>
<feature type="compositionally biased region" description="Polar residues" evidence="1">
    <location>
        <begin position="970"/>
        <end position="997"/>
    </location>
</feature>
<sequence>MEDDWASPWADADDRDPTEVITILDAKDAKDARSAGSAGTDIPQPRIPNSNVVVHDDPWSTEEPEFGDASAWATSSPAVGSGAVSGVIRGSGLPEWVEPASVGVPEFVVKGATEEKVGLPSTSGDAVQQPEAKKNGDWFGATDEADAWAAGSDWGDIKHEEVNETNTSRESAPGVVPEIKPLPSSDELIGDVNGEGSVYVDKQEDNIEAPDNKQVEIEIETRGKEETIAPDIAPIEAPLTSETISLTEPTPEIEKEPEGGSNIGQEETKCEEEEDDDDFGDFANEGDFEDAEESLTKDIPEESPPLPQTPHFKVDTPFNIDTSLLSKLYPIFTSYPEPPPIKEIIYATNSRKAWYRLSQSGTIRKDKSGDDDYVRVTWVGSKIQEDVNKIVSRWMAEDKSSGGGVALGGSQRLGAMFGWGEGVEPVEKKTLPVQWNTVNTHSRHSSLVVGKTTGQGLTKPPFDISTTKTSPAESQTAPSSPLVASFGWNNFDNSQPIIESHPNSSSNSAKGDEKLPSTPYRASLHSTPSRMSSQPVTPSRSVVSHSPVASNHSSKPSHSLATTRPSSPSPQSTQRTAEATATTPIIPASMDSLFSSNPGVSMSGEQPKSISVPVPSTSFDEWGAFENIATTVKLPSNIEANCNFDEWGAFEDPNKAAESKPSSSVARQGRISSLLQPVSTSEATKLAIGLGEDNGWGMPAEPLQMTKDTIPGGLSGKLSATPELKKLSMLEGQEIDGWSSSPAFAGSSISKSSPGQTFAQPSPKPPGGSQSKPLGASGLSSQNTDDWGSFDAFESSMSTKSSAPPLRSAHLSDEPSRKTTEVSGPKTTGTDNWGFDAFESTLTPKPKIHSQVLGNPPTYAIHNRTSSVGKTQPKALKVDPWGSFDAFEVSKTSEVSKPKATNSLPRLEPRSSGSGRITTTSHVIPAISKLAINDDDDDDDWGEMVQSPVVPKGSSPFSNALPSPLNPSSRTISPAPFQNAQPQPKASMVPSTQSTASMFDFSSFEKPPAPQKTSSNNTASNGNGGNDTWDLSFFDGSVSTTAATPVNVSAPAPFSNQATTTTTTSSTDLWDAPPPSVTGRRENAKEAEENRLVYGVVDGLPDLSYMLQ</sequence>
<organism evidence="2 3">
    <name type="scientific">Morchella conica CCBAS932</name>
    <dbReference type="NCBI Taxonomy" id="1392247"/>
    <lineage>
        <taxon>Eukaryota</taxon>
        <taxon>Fungi</taxon>
        <taxon>Dikarya</taxon>
        <taxon>Ascomycota</taxon>
        <taxon>Pezizomycotina</taxon>
        <taxon>Pezizomycetes</taxon>
        <taxon>Pezizales</taxon>
        <taxon>Morchellaceae</taxon>
        <taxon>Morchella</taxon>
    </lineage>
</organism>
<feature type="compositionally biased region" description="Polar residues" evidence="1">
    <location>
        <begin position="464"/>
        <end position="479"/>
    </location>
</feature>
<feature type="region of interest" description="Disordered" evidence="1">
    <location>
        <begin position="1046"/>
        <end position="1085"/>
    </location>
</feature>
<protein>
    <submittedName>
        <fullName evidence="2">Uncharacterized protein</fullName>
    </submittedName>
</protein>
<feature type="compositionally biased region" description="Low complexity" evidence="1">
    <location>
        <begin position="910"/>
        <end position="921"/>
    </location>
</feature>
<feature type="region of interest" description="Disordered" evidence="1">
    <location>
        <begin position="161"/>
        <end position="193"/>
    </location>
</feature>